<protein>
    <submittedName>
        <fullName evidence="9">Uncharacterized protein LOC111086282 isoform X1</fullName>
    </submittedName>
</protein>
<keyword evidence="2" id="KW-0805">Transcription regulation</keyword>
<dbReference type="GeneID" id="111086282"/>
<dbReference type="Gene3D" id="1.10.10.60">
    <property type="entry name" value="Homeodomain-like"/>
    <property type="match status" value="1"/>
</dbReference>
<evidence type="ECO:0000256" key="5">
    <source>
        <dbReference type="ARBA" id="ARBA00023242"/>
    </source>
</evidence>
<sequence>MATCMLSLTLSNGEREITVQVSPEVHEKILNDSSYAEEVFNAYERLKARSKTSTNSDAAVCLQYSHLSPMKSIDSLEIPSNLGSEEEEVYNEYEKLKSATETIAGFCEVPVCTTPLEIAPIVNLTETSVGTSGETVCAAPFTKIPLMSTTCEIPNSGSEEMIFKTALPSVPLMTTTVETIASSEKLDYTRTLTTVSLPSNTTEEVSNSTRDLAQVHTRYSSASPLKSQDISSNSLRHEDEERFTWTYAATLLLINEYRQRQHRFEDKTTLKKGVWKEVVAVFKKHGYAISVKLLRKKWSNMISTYRKIKDRTIGTGEGSHWKYFCMLDELLDKKTSVPQITYLELPLSSETPSLDTSSSIPPDTTLQSPPQSTTLPSQSCSPPRKRRKRRRDEQTPGWFVEFRKKWREHGKRTLMVQEAQHKERMKKLSMLTQSIQELCRVIKEKKYSM</sequence>
<organism evidence="8 9">
    <name type="scientific">Limulus polyphemus</name>
    <name type="common">Atlantic horseshoe crab</name>
    <dbReference type="NCBI Taxonomy" id="6850"/>
    <lineage>
        <taxon>Eukaryota</taxon>
        <taxon>Metazoa</taxon>
        <taxon>Ecdysozoa</taxon>
        <taxon>Arthropoda</taxon>
        <taxon>Chelicerata</taxon>
        <taxon>Merostomata</taxon>
        <taxon>Xiphosura</taxon>
        <taxon>Limulidae</taxon>
        <taxon>Limulus</taxon>
    </lineage>
</organism>
<dbReference type="Proteomes" id="UP000694941">
    <property type="component" value="Unplaced"/>
</dbReference>
<gene>
    <name evidence="9" type="primary">LOC111086282</name>
</gene>
<proteinExistence type="predicted"/>
<evidence type="ECO:0000256" key="4">
    <source>
        <dbReference type="ARBA" id="ARBA00023163"/>
    </source>
</evidence>
<evidence type="ECO:0000313" key="8">
    <source>
        <dbReference type="Proteomes" id="UP000694941"/>
    </source>
</evidence>
<evidence type="ECO:0000259" key="7">
    <source>
        <dbReference type="Pfam" id="PF13837"/>
    </source>
</evidence>
<evidence type="ECO:0000256" key="6">
    <source>
        <dbReference type="SAM" id="MobiDB-lite"/>
    </source>
</evidence>
<keyword evidence="3" id="KW-0238">DNA-binding</keyword>
<accession>A0ABM1SKW5</accession>
<reference evidence="9" key="1">
    <citation type="submission" date="2025-08" db="UniProtKB">
        <authorList>
            <consortium name="RefSeq"/>
        </authorList>
    </citation>
    <scope>IDENTIFICATION</scope>
    <source>
        <tissue evidence="9">Muscle</tissue>
    </source>
</reference>
<name>A0ABM1SKW5_LIMPO</name>
<dbReference type="PANTHER" id="PTHR21654">
    <property type="entry name" value="FI21293P1"/>
    <property type="match status" value="1"/>
</dbReference>
<keyword evidence="8" id="KW-1185">Reference proteome</keyword>
<dbReference type="RefSeq" id="XP_022244271.1">
    <property type="nucleotide sequence ID" value="XM_022388563.1"/>
</dbReference>
<dbReference type="InterPro" id="IPR044822">
    <property type="entry name" value="Myb_DNA-bind_4"/>
</dbReference>
<evidence type="ECO:0000256" key="3">
    <source>
        <dbReference type="ARBA" id="ARBA00023125"/>
    </source>
</evidence>
<comment type="subcellular location">
    <subcellularLocation>
        <location evidence="1">Nucleus</location>
    </subcellularLocation>
</comment>
<dbReference type="PANTHER" id="PTHR21654:SF84">
    <property type="entry name" value="SI:DKEY-66I24.7"/>
    <property type="match status" value="1"/>
</dbReference>
<feature type="region of interest" description="Disordered" evidence="6">
    <location>
        <begin position="349"/>
        <end position="394"/>
    </location>
</feature>
<feature type="domain" description="Myb/SANT-like DNA-binding" evidence="7">
    <location>
        <begin position="243"/>
        <end position="330"/>
    </location>
</feature>
<dbReference type="Pfam" id="PF13837">
    <property type="entry name" value="Myb_DNA-bind_4"/>
    <property type="match status" value="1"/>
</dbReference>
<evidence type="ECO:0000256" key="2">
    <source>
        <dbReference type="ARBA" id="ARBA00023015"/>
    </source>
</evidence>
<feature type="compositionally biased region" description="Low complexity" evidence="6">
    <location>
        <begin position="349"/>
        <end position="382"/>
    </location>
</feature>
<keyword evidence="5" id="KW-0539">Nucleus</keyword>
<evidence type="ECO:0000256" key="1">
    <source>
        <dbReference type="ARBA" id="ARBA00004123"/>
    </source>
</evidence>
<keyword evidence="4" id="KW-0804">Transcription</keyword>
<evidence type="ECO:0000313" key="9">
    <source>
        <dbReference type="RefSeq" id="XP_022244271.1"/>
    </source>
</evidence>